<evidence type="ECO:0000313" key="3">
    <source>
        <dbReference type="EMBL" id="QIJ71562.1"/>
    </source>
</evidence>
<name>A0A6G7PV75_9BACT</name>
<gene>
    <name evidence="3" type="ORF">G4V39_04380</name>
</gene>
<dbReference type="EMBL" id="CP048877">
    <property type="protein sequence ID" value="QIJ71562.1"/>
    <property type="molecule type" value="Genomic_DNA"/>
</dbReference>
<dbReference type="PANTHER" id="PTHR11527">
    <property type="entry name" value="HEAT-SHOCK PROTEIN 20 FAMILY MEMBER"/>
    <property type="match status" value="1"/>
</dbReference>
<protein>
    <submittedName>
        <fullName evidence="3">Hsp20/alpha crystallin family protein</fullName>
    </submittedName>
</protein>
<organism evidence="3 4">
    <name type="scientific">Thermosulfuriphilus ammonigenes</name>
    <dbReference type="NCBI Taxonomy" id="1936021"/>
    <lineage>
        <taxon>Bacteria</taxon>
        <taxon>Pseudomonadati</taxon>
        <taxon>Thermodesulfobacteriota</taxon>
        <taxon>Thermodesulfobacteria</taxon>
        <taxon>Thermodesulfobacteriales</taxon>
        <taxon>Thermodesulfobacteriaceae</taxon>
        <taxon>Thermosulfuriphilus</taxon>
    </lineage>
</organism>
<proteinExistence type="inferred from homology"/>
<evidence type="ECO:0000313" key="4">
    <source>
        <dbReference type="Proteomes" id="UP000502179"/>
    </source>
</evidence>
<dbReference type="InterPro" id="IPR008978">
    <property type="entry name" value="HSP20-like_chaperone"/>
</dbReference>
<keyword evidence="4" id="KW-1185">Reference proteome</keyword>
<evidence type="ECO:0000256" key="1">
    <source>
        <dbReference type="PROSITE-ProRule" id="PRU00285"/>
    </source>
</evidence>
<accession>A0A6G7PV75</accession>
<sequence>MLDLVPWRPMRELRREIDRLFEDFLGERALAPEMEWTPSVDISETKDAVIIKAELPGLDPKDIDISLRGDILTIKGEKKQEVEEKDENFHRIERRYGFFSRSIPIPAEVDADRIEATYKRGVLRIVLPKKEEAKARQIPVKSE</sequence>
<reference evidence="3 4" key="1">
    <citation type="submission" date="2020-02" db="EMBL/GenBank/DDBJ databases">
        <title>Genome analysis of Thermosulfuriphilus ammonigenes ST65T, an anaerobic thermophilic chemolithoautotrophic bacterium isolated from a deep-sea hydrothermal vent.</title>
        <authorList>
            <person name="Slobodkina G."/>
            <person name="Allioux M."/>
            <person name="Merkel A."/>
            <person name="Alain K."/>
            <person name="Jebbar M."/>
            <person name="Slobodkin A."/>
        </authorList>
    </citation>
    <scope>NUCLEOTIDE SEQUENCE [LARGE SCALE GENOMIC DNA]</scope>
    <source>
        <strain evidence="3 4">ST65</strain>
    </source>
</reference>
<dbReference type="RefSeq" id="WP_166031781.1">
    <property type="nucleotide sequence ID" value="NZ_CP048877.1"/>
</dbReference>
<dbReference type="SUPFAM" id="SSF49764">
    <property type="entry name" value="HSP20-like chaperones"/>
    <property type="match status" value="1"/>
</dbReference>
<dbReference type="Gene3D" id="2.60.40.790">
    <property type="match status" value="1"/>
</dbReference>
<dbReference type="KEGG" id="tav:G4V39_04380"/>
<dbReference type="InterPro" id="IPR031107">
    <property type="entry name" value="Small_HSP"/>
</dbReference>
<dbReference type="Pfam" id="PF00011">
    <property type="entry name" value="HSP20"/>
    <property type="match status" value="1"/>
</dbReference>
<dbReference type="AlphaFoldDB" id="A0A6G7PV75"/>
<dbReference type="CDD" id="cd06464">
    <property type="entry name" value="ACD_sHsps-like"/>
    <property type="match status" value="1"/>
</dbReference>
<dbReference type="PROSITE" id="PS01031">
    <property type="entry name" value="SHSP"/>
    <property type="match status" value="1"/>
</dbReference>
<dbReference type="InterPro" id="IPR002068">
    <property type="entry name" value="A-crystallin/Hsp20_dom"/>
</dbReference>
<dbReference type="Proteomes" id="UP000502179">
    <property type="component" value="Chromosome"/>
</dbReference>
<evidence type="ECO:0000256" key="2">
    <source>
        <dbReference type="RuleBase" id="RU003616"/>
    </source>
</evidence>
<comment type="similarity">
    <text evidence="1 2">Belongs to the small heat shock protein (HSP20) family.</text>
</comment>